<sequence>MKFEDLKINEELLRALKEQGYEAPTPIQEGAIPAVLDGRDVLGLAQTGTGKTAAFAVPTLQILAQNPNQAKKRKIRALVLTPTRELGTQIYESYRDYGKHLPLTTTVIFGGVNQGKQVTALRAGVDVLVATPGRLIDLMNQGHVDISKIEIFILDEADRMLDMGFIHDIKRIMKIVPRKKQTLLFSATMPKEIEEIVSELLYNPVKVSVTPVSSTVDTVKQTVQFVDQKNKINLLSRFLKENPGSSVLVFTRTKRGADRVVKDLQRRQISALAIHGNKSQNARQRALSSFEDYEIQVLVATDIASRGIDINELGYVVNYDMPDVPETYVHRIGRTGRAGHEGHSISYVNYQEIELLEDIEKLIGKNIEVIDNPDFPLVDKTEKVNKSKANRHKKKQESIQTKSDRNDSKTKDNRHRKNRQKSEPWRKSEGKKSNNKKSGDKKPGNRTQKAKREANKRKRKG</sequence>
<evidence type="ECO:0000256" key="2">
    <source>
        <dbReference type="ARBA" id="ARBA00022490"/>
    </source>
</evidence>
<keyword evidence="5 11" id="KW-0347">Helicase</keyword>
<gene>
    <name evidence="16" type="ORF">H9L01_03635</name>
</gene>
<dbReference type="PROSITE" id="PS51194">
    <property type="entry name" value="HELICASE_CTER"/>
    <property type="match status" value="1"/>
</dbReference>
<dbReference type="InterPro" id="IPR044742">
    <property type="entry name" value="DEAD/DEAH_RhlB"/>
</dbReference>
<evidence type="ECO:0000256" key="7">
    <source>
        <dbReference type="ARBA" id="ARBA00038437"/>
    </source>
</evidence>
<dbReference type="EMBL" id="CP060715">
    <property type="protein sequence ID" value="QNN61808.1"/>
    <property type="molecule type" value="Genomic_DNA"/>
</dbReference>
<evidence type="ECO:0000256" key="12">
    <source>
        <dbReference type="SAM" id="MobiDB-lite"/>
    </source>
</evidence>
<dbReference type="InterPro" id="IPR050079">
    <property type="entry name" value="DEAD_box_RNA_helicase"/>
</dbReference>
<evidence type="ECO:0000256" key="1">
    <source>
        <dbReference type="ARBA" id="ARBA00012552"/>
    </source>
</evidence>
<evidence type="ECO:0000256" key="6">
    <source>
        <dbReference type="ARBA" id="ARBA00022840"/>
    </source>
</evidence>
<dbReference type="GO" id="GO:0005524">
    <property type="term" value="F:ATP binding"/>
    <property type="evidence" value="ECO:0007669"/>
    <property type="project" value="UniProtKB-KW"/>
</dbReference>
<dbReference type="GO" id="GO:0005829">
    <property type="term" value="C:cytosol"/>
    <property type="evidence" value="ECO:0007669"/>
    <property type="project" value="TreeGrafter"/>
</dbReference>
<feature type="domain" description="Helicase ATP-binding" evidence="13">
    <location>
        <begin position="32"/>
        <end position="207"/>
    </location>
</feature>
<dbReference type="Pfam" id="PF00271">
    <property type="entry name" value="Helicase_C"/>
    <property type="match status" value="1"/>
</dbReference>
<evidence type="ECO:0000313" key="16">
    <source>
        <dbReference type="EMBL" id="QNN61808.1"/>
    </source>
</evidence>
<feature type="domain" description="Helicase C-terminal" evidence="14">
    <location>
        <begin position="218"/>
        <end position="378"/>
    </location>
</feature>
<dbReference type="InterPro" id="IPR014001">
    <property type="entry name" value="Helicase_ATP-bd"/>
</dbReference>
<evidence type="ECO:0000259" key="15">
    <source>
        <dbReference type="PROSITE" id="PS51195"/>
    </source>
</evidence>
<dbReference type="Gene3D" id="3.40.50.300">
    <property type="entry name" value="P-loop containing nucleotide triphosphate hydrolases"/>
    <property type="match status" value="2"/>
</dbReference>
<feature type="compositionally biased region" description="Basic and acidic residues" evidence="12">
    <location>
        <begin position="420"/>
        <end position="443"/>
    </location>
</feature>
<dbReference type="PANTHER" id="PTHR47959:SF13">
    <property type="entry name" value="ATP-DEPENDENT RNA HELICASE RHLE"/>
    <property type="match status" value="1"/>
</dbReference>
<dbReference type="SMART" id="SM00487">
    <property type="entry name" value="DEXDc"/>
    <property type="match status" value="1"/>
</dbReference>
<dbReference type="PROSITE" id="PS51195">
    <property type="entry name" value="Q_MOTIF"/>
    <property type="match status" value="1"/>
</dbReference>
<evidence type="ECO:0000256" key="8">
    <source>
        <dbReference type="ARBA" id="ARBA00047984"/>
    </source>
</evidence>
<evidence type="ECO:0000256" key="9">
    <source>
        <dbReference type="ARBA" id="ARBA00067932"/>
    </source>
</evidence>
<evidence type="ECO:0000256" key="3">
    <source>
        <dbReference type="ARBA" id="ARBA00022741"/>
    </source>
</evidence>
<organism evidence="16 17">
    <name type="scientific">Erysipelothrix inopinata</name>
    <dbReference type="NCBI Taxonomy" id="225084"/>
    <lineage>
        <taxon>Bacteria</taxon>
        <taxon>Bacillati</taxon>
        <taxon>Bacillota</taxon>
        <taxon>Erysipelotrichia</taxon>
        <taxon>Erysipelotrichales</taxon>
        <taxon>Erysipelotrichaceae</taxon>
        <taxon>Erysipelothrix</taxon>
    </lineage>
</organism>
<dbReference type="GO" id="GO:0003724">
    <property type="term" value="F:RNA helicase activity"/>
    <property type="evidence" value="ECO:0007669"/>
    <property type="project" value="UniProtKB-EC"/>
</dbReference>
<dbReference type="FunFam" id="3.40.50.300:FF:000108">
    <property type="entry name" value="ATP-dependent RNA helicase RhlE"/>
    <property type="match status" value="1"/>
</dbReference>
<dbReference type="GO" id="GO:0003723">
    <property type="term" value="F:RNA binding"/>
    <property type="evidence" value="ECO:0007669"/>
    <property type="project" value="UniProtKB-ARBA"/>
</dbReference>
<evidence type="ECO:0000259" key="13">
    <source>
        <dbReference type="PROSITE" id="PS51192"/>
    </source>
</evidence>
<dbReference type="Proteomes" id="UP000515928">
    <property type="component" value="Chromosome"/>
</dbReference>
<dbReference type="InterPro" id="IPR027417">
    <property type="entry name" value="P-loop_NTPase"/>
</dbReference>
<feature type="short sequence motif" description="Q motif" evidence="10">
    <location>
        <begin position="1"/>
        <end position="29"/>
    </location>
</feature>
<dbReference type="EC" id="3.6.4.13" evidence="1"/>
<dbReference type="PROSITE" id="PS51192">
    <property type="entry name" value="HELICASE_ATP_BIND_1"/>
    <property type="match status" value="1"/>
</dbReference>
<protein>
    <recommendedName>
        <fullName evidence="9">ATP-dependent RNA helicase CshA</fullName>
        <ecNumber evidence="1">3.6.4.13</ecNumber>
    </recommendedName>
</protein>
<dbReference type="SMART" id="SM00490">
    <property type="entry name" value="HELICc"/>
    <property type="match status" value="1"/>
</dbReference>
<dbReference type="KEGG" id="eio:H9L01_03635"/>
<dbReference type="InterPro" id="IPR000629">
    <property type="entry name" value="RNA-helicase_DEAD-box_CS"/>
</dbReference>
<proteinExistence type="inferred from homology"/>
<dbReference type="RefSeq" id="WP_187535000.1">
    <property type="nucleotide sequence ID" value="NZ_CBCSHU010000013.1"/>
</dbReference>
<feature type="domain" description="DEAD-box RNA helicase Q" evidence="15">
    <location>
        <begin position="1"/>
        <end position="29"/>
    </location>
</feature>
<dbReference type="CDD" id="cd18787">
    <property type="entry name" value="SF2_C_DEAD"/>
    <property type="match status" value="1"/>
</dbReference>
<dbReference type="GO" id="GO:0016787">
    <property type="term" value="F:hydrolase activity"/>
    <property type="evidence" value="ECO:0007669"/>
    <property type="project" value="UniProtKB-KW"/>
</dbReference>
<dbReference type="SUPFAM" id="SSF52540">
    <property type="entry name" value="P-loop containing nucleoside triphosphate hydrolases"/>
    <property type="match status" value="1"/>
</dbReference>
<keyword evidence="17" id="KW-1185">Reference proteome</keyword>
<feature type="region of interest" description="Disordered" evidence="12">
    <location>
        <begin position="381"/>
        <end position="461"/>
    </location>
</feature>
<evidence type="ECO:0000259" key="14">
    <source>
        <dbReference type="PROSITE" id="PS51194"/>
    </source>
</evidence>
<feature type="compositionally biased region" description="Basic residues" evidence="12">
    <location>
        <begin position="386"/>
        <end position="395"/>
    </location>
</feature>
<evidence type="ECO:0000256" key="4">
    <source>
        <dbReference type="ARBA" id="ARBA00022801"/>
    </source>
</evidence>
<reference evidence="16 17" key="1">
    <citation type="submission" date="2020-08" db="EMBL/GenBank/DDBJ databases">
        <title>Genome sequence of Erysipelothrix inopinata DSM 15511T.</title>
        <authorList>
            <person name="Hyun D.-W."/>
            <person name="Bae J.-W."/>
        </authorList>
    </citation>
    <scope>NUCLEOTIDE SEQUENCE [LARGE SCALE GENOMIC DNA]</scope>
    <source>
        <strain evidence="16 17">DSM 15511</strain>
    </source>
</reference>
<keyword evidence="6 11" id="KW-0067">ATP-binding</keyword>
<evidence type="ECO:0000256" key="5">
    <source>
        <dbReference type="ARBA" id="ARBA00022806"/>
    </source>
</evidence>
<dbReference type="AlphaFoldDB" id="A0A7G9S1T3"/>
<keyword evidence="3 11" id="KW-0547">Nucleotide-binding</keyword>
<accession>A0A7G9S1T3</accession>
<dbReference type="CDD" id="cd00268">
    <property type="entry name" value="DEADc"/>
    <property type="match status" value="1"/>
</dbReference>
<dbReference type="PANTHER" id="PTHR47959">
    <property type="entry name" value="ATP-DEPENDENT RNA HELICASE RHLE-RELATED"/>
    <property type="match status" value="1"/>
</dbReference>
<keyword evidence="2" id="KW-0963">Cytoplasm</keyword>
<evidence type="ECO:0000256" key="10">
    <source>
        <dbReference type="PROSITE-ProRule" id="PRU00552"/>
    </source>
</evidence>
<evidence type="ECO:0000256" key="11">
    <source>
        <dbReference type="RuleBase" id="RU000492"/>
    </source>
</evidence>
<comment type="similarity">
    <text evidence="7 11">Belongs to the DEAD box helicase family.</text>
</comment>
<evidence type="ECO:0000313" key="17">
    <source>
        <dbReference type="Proteomes" id="UP000515928"/>
    </source>
</evidence>
<dbReference type="InterPro" id="IPR014014">
    <property type="entry name" value="RNA_helicase_DEAD_Q_motif"/>
</dbReference>
<name>A0A7G9S1T3_9FIRM</name>
<dbReference type="PROSITE" id="PS00039">
    <property type="entry name" value="DEAD_ATP_HELICASE"/>
    <property type="match status" value="1"/>
</dbReference>
<comment type="catalytic activity">
    <reaction evidence="8">
        <text>ATP + H2O = ADP + phosphate + H(+)</text>
        <dbReference type="Rhea" id="RHEA:13065"/>
        <dbReference type="ChEBI" id="CHEBI:15377"/>
        <dbReference type="ChEBI" id="CHEBI:15378"/>
        <dbReference type="ChEBI" id="CHEBI:30616"/>
        <dbReference type="ChEBI" id="CHEBI:43474"/>
        <dbReference type="ChEBI" id="CHEBI:456216"/>
        <dbReference type="EC" id="3.6.4.13"/>
    </reaction>
</comment>
<keyword evidence="4 11" id="KW-0378">Hydrolase</keyword>
<feature type="compositionally biased region" description="Basic and acidic residues" evidence="12">
    <location>
        <begin position="402"/>
        <end position="411"/>
    </location>
</feature>
<dbReference type="InterPro" id="IPR011545">
    <property type="entry name" value="DEAD/DEAH_box_helicase_dom"/>
</dbReference>
<dbReference type="InterPro" id="IPR001650">
    <property type="entry name" value="Helicase_C-like"/>
</dbReference>
<dbReference type="Pfam" id="PF00270">
    <property type="entry name" value="DEAD"/>
    <property type="match status" value="1"/>
</dbReference>